<reference evidence="1" key="1">
    <citation type="submission" date="2022-05" db="EMBL/GenBank/DDBJ databases">
        <title>Comparative Genomics of Spacecraft Associated Microbes.</title>
        <authorList>
            <person name="Tran M.T."/>
            <person name="Wright A."/>
            <person name="Seuylemezian A."/>
            <person name="Eisen J."/>
            <person name="Coil D."/>
        </authorList>
    </citation>
    <scope>NUCLEOTIDE SEQUENCE</scope>
    <source>
        <strain evidence="1">214.1.1</strain>
    </source>
</reference>
<dbReference type="RefSeq" id="WP_251222912.1">
    <property type="nucleotide sequence ID" value="NZ_JAMBOL010000005.1"/>
</dbReference>
<organism evidence="1 2">
    <name type="scientific">Halalkalibacter oceani</name>
    <dbReference type="NCBI Taxonomy" id="1653776"/>
    <lineage>
        <taxon>Bacteria</taxon>
        <taxon>Bacillati</taxon>
        <taxon>Bacillota</taxon>
        <taxon>Bacilli</taxon>
        <taxon>Bacillales</taxon>
        <taxon>Bacillaceae</taxon>
        <taxon>Halalkalibacter</taxon>
    </lineage>
</organism>
<evidence type="ECO:0000313" key="2">
    <source>
        <dbReference type="Proteomes" id="UP001139179"/>
    </source>
</evidence>
<dbReference type="SUPFAM" id="SSF47789">
    <property type="entry name" value="C-terminal domain of RNA polymerase alpha subunit"/>
    <property type="match status" value="1"/>
</dbReference>
<sequence length="99" mass="10911">MASVKTLRICDQGHRYYKSSDCPTCPTCEQERKPTSGFLAVLSAPARRALEHAGITTLTGLASYREKEILQLHGIGPSSLPKLRAALQEEGLSFKMEDF</sequence>
<keyword evidence="2" id="KW-1185">Reference proteome</keyword>
<proteinExistence type="predicted"/>
<comment type="caution">
    <text evidence="1">The sequence shown here is derived from an EMBL/GenBank/DDBJ whole genome shotgun (WGS) entry which is preliminary data.</text>
</comment>
<accession>A0A9X2ING0</accession>
<gene>
    <name evidence="1" type="ORF">M3202_08500</name>
</gene>
<name>A0A9X2ING0_9BACI</name>
<dbReference type="Proteomes" id="UP001139179">
    <property type="component" value="Unassembled WGS sequence"/>
</dbReference>
<dbReference type="AlphaFoldDB" id="A0A9X2ING0"/>
<protein>
    <submittedName>
        <fullName evidence="1">RNA polymerase alpha subunit C-terminal domain-containing protein</fullName>
    </submittedName>
</protein>
<evidence type="ECO:0000313" key="1">
    <source>
        <dbReference type="EMBL" id="MCM3714125.1"/>
    </source>
</evidence>
<dbReference type="Gene3D" id="1.10.150.20">
    <property type="entry name" value="5' to 3' exonuclease, C-terminal subdomain"/>
    <property type="match status" value="1"/>
</dbReference>
<dbReference type="NCBIfam" id="NF005841">
    <property type="entry name" value="PRK07758.1"/>
    <property type="match status" value="1"/>
</dbReference>
<dbReference type="EMBL" id="JAMBOL010000005">
    <property type="protein sequence ID" value="MCM3714125.1"/>
    <property type="molecule type" value="Genomic_DNA"/>
</dbReference>